<reference evidence="1" key="1">
    <citation type="submission" date="2014-11" db="EMBL/GenBank/DDBJ databases">
        <authorList>
            <person name="Amaro Gonzalez C."/>
        </authorList>
    </citation>
    <scope>NUCLEOTIDE SEQUENCE</scope>
</reference>
<reference evidence="1" key="2">
    <citation type="journal article" date="2015" name="Fish Shellfish Immunol.">
        <title>Early steps in the European eel (Anguilla anguilla)-Vibrio vulnificus interaction in the gills: Role of the RtxA13 toxin.</title>
        <authorList>
            <person name="Callol A."/>
            <person name="Pajuelo D."/>
            <person name="Ebbesson L."/>
            <person name="Teles M."/>
            <person name="MacKenzie S."/>
            <person name="Amaro C."/>
        </authorList>
    </citation>
    <scope>NUCLEOTIDE SEQUENCE</scope>
</reference>
<protein>
    <submittedName>
        <fullName evidence="1">Uncharacterized protein</fullName>
    </submittedName>
</protein>
<proteinExistence type="predicted"/>
<organism evidence="1">
    <name type="scientific">Anguilla anguilla</name>
    <name type="common">European freshwater eel</name>
    <name type="synonym">Muraena anguilla</name>
    <dbReference type="NCBI Taxonomy" id="7936"/>
    <lineage>
        <taxon>Eukaryota</taxon>
        <taxon>Metazoa</taxon>
        <taxon>Chordata</taxon>
        <taxon>Craniata</taxon>
        <taxon>Vertebrata</taxon>
        <taxon>Euteleostomi</taxon>
        <taxon>Actinopterygii</taxon>
        <taxon>Neopterygii</taxon>
        <taxon>Teleostei</taxon>
        <taxon>Anguilliformes</taxon>
        <taxon>Anguillidae</taxon>
        <taxon>Anguilla</taxon>
    </lineage>
</organism>
<dbReference type="AlphaFoldDB" id="A0A0E9PIE2"/>
<evidence type="ECO:0000313" key="1">
    <source>
        <dbReference type="EMBL" id="JAH04376.1"/>
    </source>
</evidence>
<sequence length="51" mass="6026">MTQGRPRRKLTITLAKEPDKNDVGQFIFVIFLINIKYEHKHVHNSNIGYML</sequence>
<accession>A0A0E9PIE2</accession>
<name>A0A0E9PIE2_ANGAN</name>
<dbReference type="EMBL" id="GBXM01104201">
    <property type="protein sequence ID" value="JAH04376.1"/>
    <property type="molecule type" value="Transcribed_RNA"/>
</dbReference>